<comment type="caution">
    <text evidence="5">The sequence shown here is derived from an EMBL/GenBank/DDBJ whole genome shotgun (WGS) entry which is preliminary data.</text>
</comment>
<evidence type="ECO:0000256" key="1">
    <source>
        <dbReference type="ARBA" id="ARBA00023015"/>
    </source>
</evidence>
<dbReference type="EMBL" id="VHSF01000001">
    <property type="protein sequence ID" value="TRO67106.1"/>
    <property type="molecule type" value="Genomic_DNA"/>
</dbReference>
<keyword evidence="2" id="KW-0238">DNA-binding</keyword>
<reference evidence="5 6" key="1">
    <citation type="submission" date="2019-06" db="EMBL/GenBank/DDBJ databases">
        <title>Gramella sabulilitoris sp. nov., isolated from a marine sand.</title>
        <authorList>
            <person name="Yoon J.-H."/>
        </authorList>
    </citation>
    <scope>NUCLEOTIDE SEQUENCE [LARGE SCALE GENOMIC DNA]</scope>
    <source>
        <strain evidence="5 6">HSMS-1</strain>
    </source>
</reference>
<dbReference type="GO" id="GO:0003677">
    <property type="term" value="F:DNA binding"/>
    <property type="evidence" value="ECO:0007669"/>
    <property type="project" value="UniProtKB-KW"/>
</dbReference>
<dbReference type="PROSITE" id="PS50043">
    <property type="entry name" value="HTH_LUXR_2"/>
    <property type="match status" value="1"/>
</dbReference>
<dbReference type="PRINTS" id="PR00038">
    <property type="entry name" value="HTHLUXR"/>
</dbReference>
<evidence type="ECO:0000259" key="4">
    <source>
        <dbReference type="PROSITE" id="PS50043"/>
    </source>
</evidence>
<dbReference type="SUPFAM" id="SSF46894">
    <property type="entry name" value="C-terminal effector domain of the bipartite response regulators"/>
    <property type="match status" value="1"/>
</dbReference>
<evidence type="ECO:0000256" key="2">
    <source>
        <dbReference type="ARBA" id="ARBA00023125"/>
    </source>
</evidence>
<keyword evidence="1" id="KW-0805">Transcription regulation</keyword>
<proteinExistence type="predicted"/>
<name>A0A550I820_9FLAO</name>
<feature type="domain" description="HTH luxR-type" evidence="4">
    <location>
        <begin position="210"/>
        <end position="275"/>
    </location>
</feature>
<protein>
    <submittedName>
        <fullName evidence="5">Helix-turn-helix transcriptional regulator</fullName>
    </submittedName>
</protein>
<accession>A0A550I820</accession>
<dbReference type="InterPro" id="IPR000792">
    <property type="entry name" value="Tscrpt_reg_LuxR_C"/>
</dbReference>
<keyword evidence="6" id="KW-1185">Reference proteome</keyword>
<keyword evidence="3" id="KW-0804">Transcription</keyword>
<gene>
    <name evidence="5" type="ORF">FGM01_04255</name>
</gene>
<sequence>MSILTILMLRLIIYFYFRTPLKSFEMKLDESDYLIINYEKENDCFVQFWKKSPESFAVLKKEFLNFRSYYEKYTPSKTLWLQQNFQLEVNKEMHQWIEENINKPGVEWGNEKVAFVVGKDVLVHLSVMNYFEEQNSVIHPVHFASEKEAREWLNGNINHTKIDSQIKILFEGVDDEGNSIIKIKRASSDIANTIMSFGHLLEENNFLKSNIANYAKLTKREKEIMVIFAQGLRQKEVADRLFISIETLRTHWKNIKKKLNIKSVADVIKYVNSFDMN</sequence>
<dbReference type="InterPro" id="IPR016032">
    <property type="entry name" value="Sig_transdc_resp-reg_C-effctor"/>
</dbReference>
<dbReference type="GO" id="GO:0006355">
    <property type="term" value="P:regulation of DNA-templated transcription"/>
    <property type="evidence" value="ECO:0007669"/>
    <property type="project" value="InterPro"/>
</dbReference>
<evidence type="ECO:0000313" key="6">
    <source>
        <dbReference type="Proteomes" id="UP000315131"/>
    </source>
</evidence>
<dbReference type="Gene3D" id="1.10.10.10">
    <property type="entry name" value="Winged helix-like DNA-binding domain superfamily/Winged helix DNA-binding domain"/>
    <property type="match status" value="1"/>
</dbReference>
<dbReference type="AlphaFoldDB" id="A0A550I820"/>
<dbReference type="SMART" id="SM00421">
    <property type="entry name" value="HTH_LUXR"/>
    <property type="match status" value="1"/>
</dbReference>
<dbReference type="PANTHER" id="PTHR44688:SF16">
    <property type="entry name" value="DNA-BINDING TRANSCRIPTIONAL ACTIVATOR DEVR_DOSR"/>
    <property type="match status" value="1"/>
</dbReference>
<dbReference type="PANTHER" id="PTHR44688">
    <property type="entry name" value="DNA-BINDING TRANSCRIPTIONAL ACTIVATOR DEVR_DOSR"/>
    <property type="match status" value="1"/>
</dbReference>
<evidence type="ECO:0000313" key="5">
    <source>
        <dbReference type="EMBL" id="TRO67106.1"/>
    </source>
</evidence>
<dbReference type="Proteomes" id="UP000315131">
    <property type="component" value="Unassembled WGS sequence"/>
</dbReference>
<organism evidence="5 6">
    <name type="scientific">Christiangramia sabulilitoris</name>
    <dbReference type="NCBI Taxonomy" id="2583991"/>
    <lineage>
        <taxon>Bacteria</taxon>
        <taxon>Pseudomonadati</taxon>
        <taxon>Bacteroidota</taxon>
        <taxon>Flavobacteriia</taxon>
        <taxon>Flavobacteriales</taxon>
        <taxon>Flavobacteriaceae</taxon>
        <taxon>Christiangramia</taxon>
    </lineage>
</organism>
<dbReference type="InterPro" id="IPR036388">
    <property type="entry name" value="WH-like_DNA-bd_sf"/>
</dbReference>
<dbReference type="OrthoDB" id="965844at2"/>
<evidence type="ECO:0000256" key="3">
    <source>
        <dbReference type="ARBA" id="ARBA00023163"/>
    </source>
</evidence>
<dbReference type="Pfam" id="PF00196">
    <property type="entry name" value="GerE"/>
    <property type="match status" value="1"/>
</dbReference>